<feature type="compositionally biased region" description="Basic and acidic residues" evidence="2">
    <location>
        <begin position="304"/>
        <end position="326"/>
    </location>
</feature>
<dbReference type="Proteomes" id="UP000072874">
    <property type="component" value="Chromosome 13"/>
</dbReference>
<dbReference type="OMA" id="ILTHVYY"/>
<keyword evidence="1" id="KW-0175">Coiled coil</keyword>
<organism evidence="4 5">
    <name type="scientific">Plasmodium yoelii</name>
    <dbReference type="NCBI Taxonomy" id="5861"/>
    <lineage>
        <taxon>Eukaryota</taxon>
        <taxon>Sar</taxon>
        <taxon>Alveolata</taxon>
        <taxon>Apicomplexa</taxon>
        <taxon>Aconoidasida</taxon>
        <taxon>Haemosporida</taxon>
        <taxon>Plasmodiidae</taxon>
        <taxon>Plasmodium</taxon>
        <taxon>Plasmodium (Vinckeia)</taxon>
    </lineage>
</organism>
<feature type="transmembrane region" description="Helical" evidence="3">
    <location>
        <begin position="1890"/>
        <end position="1908"/>
    </location>
</feature>
<dbReference type="RefSeq" id="XP_724444.2">
    <property type="nucleotide sequence ID" value="XM_719351.2"/>
</dbReference>
<feature type="region of interest" description="Disordered" evidence="2">
    <location>
        <begin position="395"/>
        <end position="415"/>
    </location>
</feature>
<feature type="compositionally biased region" description="Polar residues" evidence="2">
    <location>
        <begin position="2520"/>
        <end position="2530"/>
    </location>
</feature>
<feature type="coiled-coil region" evidence="1">
    <location>
        <begin position="1132"/>
        <end position="1159"/>
    </location>
</feature>
<feature type="compositionally biased region" description="Basic and acidic residues" evidence="2">
    <location>
        <begin position="1068"/>
        <end position="1088"/>
    </location>
</feature>
<feature type="compositionally biased region" description="Basic and acidic residues" evidence="2">
    <location>
        <begin position="923"/>
        <end position="943"/>
    </location>
</feature>
<feature type="region of interest" description="Disordered" evidence="2">
    <location>
        <begin position="2274"/>
        <end position="2307"/>
    </location>
</feature>
<feature type="region of interest" description="Disordered" evidence="2">
    <location>
        <begin position="27"/>
        <end position="56"/>
    </location>
</feature>
<feature type="compositionally biased region" description="Polar residues" evidence="2">
    <location>
        <begin position="1426"/>
        <end position="1436"/>
    </location>
</feature>
<feature type="region of interest" description="Disordered" evidence="2">
    <location>
        <begin position="2561"/>
        <end position="2612"/>
    </location>
</feature>
<protein>
    <submittedName>
        <fullName evidence="4">Uncharacterized protein</fullName>
    </submittedName>
</protein>
<feature type="compositionally biased region" description="Basic residues" evidence="2">
    <location>
        <begin position="395"/>
        <end position="410"/>
    </location>
</feature>
<dbReference type="KEGG" id="pyo:PY17X_1324900"/>
<dbReference type="VEuPathDB" id="PlasmoDB:PY17X_1324900"/>
<feature type="region of interest" description="Disordered" evidence="2">
    <location>
        <begin position="923"/>
        <end position="965"/>
    </location>
</feature>
<dbReference type="GeneID" id="3789769"/>
<dbReference type="VEuPathDB" id="PlasmoDB:PY04187"/>
<feature type="transmembrane region" description="Helical" evidence="3">
    <location>
        <begin position="2849"/>
        <end position="2869"/>
    </location>
</feature>
<feature type="compositionally biased region" description="Acidic residues" evidence="2">
    <location>
        <begin position="944"/>
        <end position="954"/>
    </location>
</feature>
<feature type="compositionally biased region" description="Basic and acidic residues" evidence="2">
    <location>
        <begin position="2287"/>
        <end position="2307"/>
    </location>
</feature>
<dbReference type="VEuPathDB" id="PlasmoDB:Py17XNL_001303110"/>
<keyword evidence="3" id="KW-0812">Transmembrane</keyword>
<feature type="region of interest" description="Disordered" evidence="2">
    <location>
        <begin position="1060"/>
        <end position="1088"/>
    </location>
</feature>
<dbReference type="VEuPathDB" id="PlasmoDB:Py17XNL_001303111"/>
<feature type="region of interest" description="Disordered" evidence="2">
    <location>
        <begin position="1426"/>
        <end position="1445"/>
    </location>
</feature>
<name>A0A4V0KRJ4_PLAYE</name>
<dbReference type="VEuPathDB" id="PlasmoDB:PYYM_1321900"/>
<evidence type="ECO:0000313" key="4">
    <source>
        <dbReference type="EMBL" id="VTZ80626.1"/>
    </source>
</evidence>
<dbReference type="EMBL" id="LM993667">
    <property type="protein sequence ID" value="VTZ80626.1"/>
    <property type="molecule type" value="Genomic_DNA"/>
</dbReference>
<proteinExistence type="predicted"/>
<accession>A0A4V0KRJ4</accession>
<gene>
    <name evidence="4" type="ORF">PY17X_1324900</name>
</gene>
<evidence type="ECO:0000256" key="3">
    <source>
        <dbReference type="SAM" id="Phobius"/>
    </source>
</evidence>
<dbReference type="OrthoDB" id="377511at2759"/>
<keyword evidence="3" id="KW-1133">Transmembrane helix</keyword>
<feature type="transmembrane region" description="Helical" evidence="3">
    <location>
        <begin position="2426"/>
        <end position="2444"/>
    </location>
</feature>
<dbReference type="VEuPathDB" id="PlasmoDB:PY00671"/>
<feature type="compositionally biased region" description="Polar residues" evidence="2">
    <location>
        <begin position="34"/>
        <end position="56"/>
    </location>
</feature>
<reference evidence="4 5" key="1">
    <citation type="journal article" date="2014" name="BMC Biol.">
        <title>A comprehensive evaluation of rodent malaria parasite genomes and gene expression.</title>
        <authorList>
            <person name="Otto T.D."/>
            <person name="Bohme U."/>
            <person name="Jackson A.P."/>
            <person name="Hunt M."/>
            <person name="Franke-Fayard B."/>
            <person name="Hoeijmakers W.A."/>
            <person name="Religa A.A."/>
            <person name="Robertson L."/>
            <person name="Sanders M."/>
            <person name="Ogun S.A."/>
            <person name="Cunningham D."/>
            <person name="Erhart A."/>
            <person name="Billker O."/>
            <person name="Khan S.M."/>
            <person name="Stunnenberg H.G."/>
            <person name="Langhorne J."/>
            <person name="Holder A.A."/>
            <person name="Waters A.P."/>
            <person name="Newbold C.I."/>
            <person name="Pain A."/>
            <person name="Berriman M."/>
            <person name="Janse C.J."/>
        </authorList>
    </citation>
    <scope>NUCLEOTIDE SEQUENCE [LARGE SCALE GENOMIC DNA]</scope>
    <source>
        <strain evidence="4 5">17X</strain>
    </source>
</reference>
<feature type="region of interest" description="Disordered" evidence="2">
    <location>
        <begin position="297"/>
        <end position="334"/>
    </location>
</feature>
<evidence type="ECO:0000256" key="2">
    <source>
        <dbReference type="SAM" id="MobiDB-lite"/>
    </source>
</evidence>
<feature type="region of interest" description="Disordered" evidence="2">
    <location>
        <begin position="2520"/>
        <end position="2539"/>
    </location>
</feature>
<evidence type="ECO:0000256" key="1">
    <source>
        <dbReference type="SAM" id="Coils"/>
    </source>
</evidence>
<keyword evidence="3" id="KW-0472">Membrane</keyword>
<feature type="transmembrane region" description="Helical" evidence="3">
    <location>
        <begin position="2821"/>
        <end position="2843"/>
    </location>
</feature>
<feature type="coiled-coil region" evidence="1">
    <location>
        <begin position="505"/>
        <end position="532"/>
    </location>
</feature>
<sequence>MLCLDKEDELKICKKYSYPKFENNKILDHKHPSNENVNSNIEGSNTNPKGNSSRNFDNIDDKIRHTNINDNIIYINTSTCNSFIYVATKFCLYIFDNDDFRFVNFYALDYKNAYKKYGCHDNVFLSPFDNTVYIITDNFKYVYVYNIVKKKNIVMLDNDKNIHSININDNSDFDTSSENENENEYYEYITYIKNIYRKKIKQINTIASIRLITVLYLPIPSNCLIITKHNILFFSYETDEIFISDNIQTVLDNTKKLNQQNEVTDVKKIIANTKIVRLKSIYYRKDINKSSLKTSANKNVKVTNGDKKKNERKRNNSSDNNKDNESSMRGIQNVSLIKKDKGKNIYKNIKPRTFFLFKNQKIINKCFRNFPFYRNALNFCNKIRRNIILKENKREMKKRKRKRKAPHNKKNQLPTYLYSNNKENNLNKFIKKKNISIQIKNNKYKKCINIKGVERVEFSMHNDYLLLISRTHDFYIFSFFHNFFNVPQDKNCYYYGRSIHKNEAIGTIENKYEIQRKNLSNLSNKNKNIINNRMNNVLKKKKRDDQIIGMYVDSSVLDISINIYRKIILIIYKNYIIKAYSINPYICKHVFKKCVFTIDKFSDYKSTCYYYNFLVWNRQHNFFLVSFNQNNFHIFNTNGTLYYSENKSFDGVSNKNKEGNNNMPNLDNTSDVTLDNLNNNQLDSNKLSTYENKRTKHKQTENVLLHRKKKYINISFVFNDFKLFCNTRNDESYYYINVKNLIYLNDIYSQNKIFHYNSNYYTNEYKKNVYIGLNNLVIFDTNINNYNINDHEKNIINIKEVNTPFKFIKKAYLNFNNTYILVIFKTISIYNVKTRKFSHFVDDNLFKFFFHNYPCGWLFDDVFFATCLHNKYDENNFKDFKIVHQNSGRRESIFFNQSASKDKGFSFDLFKMDYESEEINEIDGRDTNRWTDKNEDSESKGSENEDDEEDEWNENDTSLNTDGSVDEYKENFQKGETTPQNFFLLNYLFNYNHDDSDLYYKFFEEYFNNNKGNIYSKPYCSFYNNFFLEKSTNIFLEKFKEKQIKNYKYNTFTEVMHNNSIQPKNKLHKEDNEENRKSDSNLEKNDDNICLNDKESINNHIDKHEQEYKNTYSNESNKFTNINNVEEHTVFLNINEENRKNIDKKYTQLNDEYQEILNTNNFYYIIYLYNVNNNMKLTNYVCSIKLVYRPILTHVFCGKSIQQEDRQEKEIKTQNDQLMNISLRENYLIILDAFYNLLCFKVVEEKNNNDPNKLEYSMRSEIVFALPLNKDNNFVQPSSFYALFDIYNYVFHNYDNSIVFLHIYKSNTHNNNSYNNDNDFYDFEFTYVYDKKVEYLQVIRNNNNLSNCSLPTPIKYIWPHPFYYIYLFYYYIAYTVYNINRINMKLVGHRLALSDLSKEQKHYPNENLLKRINNYEILFNSSSYKSDQTDATSETSIPKENKTSLKKKQNIEETDNYSKNCDKFDNTFENVDDSFTFDFFSLKTLDNNIRNERYNFFEKLLKSKLNEHSENYSNLIRLKKKKNNEKMNCWISSLRDVPTYMNNFNYIFNKLFLSYNSCEGMEKSIHYTNQQGQVNYSCSNDSGLKCEEDEYFSKHYNKWNKTHSILEKTFCSLFFTHILSKNKNKLNKISEQILKYNLYSIMDEVNSNESSCYLFCGIKNSVDAISISKCSNKFCLLINLLKNNHYFESNKYTNANLIIYRHIMLNRIPNDTTNNSIIHFHHIINSIGLFVNIISNQLSNECINNKVENVETDENKKKRDKEVTPQNFNSFIFDKISFKINTYINIILFKFFKLYSDVYSYSSKKYQIIYQGNFKEKKKNFLSLIVKTLVNYMENNICVINILEIILYECINTLNDFYVTAYKIVYNLINNINTDYPYYNQIITKDKRKTILNIVIIILYTLFLSNSYKKKKKAKDLPNIILNTLHQRSYIFFSSFEQEDSYNNFSINCLDRETLHSNSTKRENQNNELRNKHTENANFSDFINKLKSNTLLNYATKIKDFKGNVKDKHIHFMILYFIKMANKLDILSKNNKKIEDPIKENYKHASSIEDKQNHSLFEIKSDYAYKMNCNVYYIALYLLCILKKKHVFLLYTILKILKKYFNSHISEVVINILRKMDPYVSAIIIYSLGNFTPHDFMQLCISQNKRYNICSLYMVNVQNYVGIYDIRKFYCMYFLCTSLRSNINYSINLIHYMSILFSELNRNKDNNIFYWNYFGLDKTNLIKLLNKQTGNNLDNYIFFLLCLFNLNTTKYDKPIDIYQLQYLFDQSYKKETLKDAKRNNSSNKNGQKAEDSDKDIHTPNNMLEDKNVSNKHSNYFIYNKDRISQTSKFSQLKIKPFSINNFKMNKIIYEFFYNIDIIQFSKDNINNFNNLYKFNSNLLLFPSYNNDNLAKSSDTNYIKNDMKEKNKLNEIDNVEKSVDYLQVQNIYIRFVILIQNIICYYINNMLWYELYYFATSIKIDIVSFFSHVYFFKSIFFSNFFWGICPIDVAHNSLKNSQFSFLNLNEENILTENNNKSKFCTSKNYSDSSPNLKKFMDPSNNDEKKIYSTKCFESAENVSTFQKGESSKKDNKLNTQSNDQNAKKKKKKKKKDSSYVNTKNESKKSNDDTSNVENTNYHINYTEYARYTEYMKNLKTVFEKIEYENESINKTFFDENFKPIKFMDIYKSFKNHFNIDCLKKKKKMQKKQESVDLNEPHFKKKTRIELENKRYKYRNNIHTYNIYNKLTDYIFLETYFAPSVYKYIPINNTLKYLFYFFNISNINNKSCSKKYIKYIMKRRIYEYITNNIIDISKKKKSEHFNPIKHKNKYSLTQKCSIYKNDIIWFLLRLFILLKLPIHALALTIYCKNYVILNILLNIFPYLYHIINYILNMNGSHFLYKRRQNNNCENIESSEYDTPPLFTLVDEQFNKKLCDYCYNSILHYNCKTITPFSNDICDEIYKKKNSNSEQNQTLYDHYMSCECLTTLIFLRKKLISLRKTI</sequence>
<evidence type="ECO:0000313" key="5">
    <source>
        <dbReference type="Proteomes" id="UP000072874"/>
    </source>
</evidence>